<evidence type="ECO:0000256" key="5">
    <source>
        <dbReference type="ARBA" id="ARBA00022679"/>
    </source>
</evidence>
<evidence type="ECO:0000259" key="11">
    <source>
        <dbReference type="Pfam" id="PF02870"/>
    </source>
</evidence>
<dbReference type="InterPro" id="IPR023546">
    <property type="entry name" value="MGMT"/>
</dbReference>
<protein>
    <recommendedName>
        <fullName evidence="9">Methylated-DNA--protein-cysteine methyltransferase</fullName>
        <ecNumber evidence="9">2.1.1.63</ecNumber>
    </recommendedName>
    <alternativeName>
        <fullName evidence="9">6-O-methylguanine-DNA methyltransferase</fullName>
        <shortName evidence="9">MGMT</shortName>
    </alternativeName>
    <alternativeName>
        <fullName evidence="9">O-6-methylguanine-DNA-alkyltransferase</fullName>
    </alternativeName>
</protein>
<keyword evidence="5 9" id="KW-0808">Transferase</keyword>
<comment type="function">
    <text evidence="9">Involved in the cellular defense against the biological effects of O6-methylguanine (O6-MeG) and O4-methylthymine (O4-MeT) in DNA. Repairs the methylated nucleobase in DNA by stoichiometrically transferring the methyl group to a cysteine residue in the enzyme. This is a suicide reaction: the enzyme is irreversibly inactivated.</text>
</comment>
<dbReference type="EC" id="2.1.1.63" evidence="9"/>
<keyword evidence="6 9" id="KW-0227">DNA damage</keyword>
<evidence type="ECO:0000256" key="2">
    <source>
        <dbReference type="ARBA" id="ARBA00008711"/>
    </source>
</evidence>
<reference evidence="12 13" key="1">
    <citation type="submission" date="2018-07" db="EMBL/GenBank/DDBJ databases">
        <title>Dyella monticola sp. nov. and Dyella psychrodurans sp. nov. isolated from monsoon evergreen broad-leaved forest soil of Dinghu Mountain, China.</title>
        <authorList>
            <person name="Gao Z."/>
            <person name="Qiu L."/>
        </authorList>
    </citation>
    <scope>NUCLEOTIDE SEQUENCE [LARGE SCALE GENOMIC DNA]</scope>
    <source>
        <strain evidence="12 13">4MSK11</strain>
    </source>
</reference>
<dbReference type="NCBIfam" id="TIGR00589">
    <property type="entry name" value="ogt"/>
    <property type="match status" value="1"/>
</dbReference>
<feature type="domain" description="Methylated-DNA-[protein]-cysteine S-methyltransferase DNA binding" evidence="10">
    <location>
        <begin position="83"/>
        <end position="161"/>
    </location>
</feature>
<evidence type="ECO:0000256" key="6">
    <source>
        <dbReference type="ARBA" id="ARBA00022763"/>
    </source>
</evidence>
<dbReference type="GO" id="GO:0032259">
    <property type="term" value="P:methylation"/>
    <property type="evidence" value="ECO:0007669"/>
    <property type="project" value="UniProtKB-KW"/>
</dbReference>
<evidence type="ECO:0000256" key="9">
    <source>
        <dbReference type="HAMAP-Rule" id="MF_00772"/>
    </source>
</evidence>
<dbReference type="Proteomes" id="UP000255334">
    <property type="component" value="Unassembled WGS sequence"/>
</dbReference>
<evidence type="ECO:0000259" key="10">
    <source>
        <dbReference type="Pfam" id="PF01035"/>
    </source>
</evidence>
<dbReference type="FunFam" id="1.10.10.10:FF:000214">
    <property type="entry name" value="Methylated-DNA--protein-cysteine methyltransferase"/>
    <property type="match status" value="1"/>
</dbReference>
<dbReference type="Pfam" id="PF01035">
    <property type="entry name" value="DNA_binding_1"/>
    <property type="match status" value="1"/>
</dbReference>
<evidence type="ECO:0000313" key="13">
    <source>
        <dbReference type="Proteomes" id="UP000255334"/>
    </source>
</evidence>
<keyword evidence="3 9" id="KW-0963">Cytoplasm</keyword>
<organism evidence="12 13">
    <name type="scientific">Dyella psychrodurans</name>
    <dbReference type="NCBI Taxonomy" id="1927960"/>
    <lineage>
        <taxon>Bacteria</taxon>
        <taxon>Pseudomonadati</taxon>
        <taxon>Pseudomonadota</taxon>
        <taxon>Gammaproteobacteria</taxon>
        <taxon>Lysobacterales</taxon>
        <taxon>Rhodanobacteraceae</taxon>
        <taxon>Dyella</taxon>
    </lineage>
</organism>
<dbReference type="EMBL" id="QRBF01000001">
    <property type="protein sequence ID" value="RDS85779.1"/>
    <property type="molecule type" value="Genomic_DNA"/>
</dbReference>
<dbReference type="PANTHER" id="PTHR10815">
    <property type="entry name" value="METHYLATED-DNA--PROTEIN-CYSTEINE METHYLTRANSFERASE"/>
    <property type="match status" value="1"/>
</dbReference>
<evidence type="ECO:0000256" key="7">
    <source>
        <dbReference type="ARBA" id="ARBA00023204"/>
    </source>
</evidence>
<dbReference type="InterPro" id="IPR001497">
    <property type="entry name" value="MethylDNA_cys_MeTrfase_AS"/>
</dbReference>
<dbReference type="InterPro" id="IPR014048">
    <property type="entry name" value="MethylDNA_cys_MeTrfase_DNA-bd"/>
</dbReference>
<comment type="subcellular location">
    <subcellularLocation>
        <location evidence="9">Cytoplasm</location>
    </subcellularLocation>
</comment>
<dbReference type="OrthoDB" id="9802228at2"/>
<name>A0A370XBK0_9GAMM</name>
<dbReference type="InterPro" id="IPR036631">
    <property type="entry name" value="MGMT_N_sf"/>
</dbReference>
<accession>A0A370XBK0</accession>
<evidence type="ECO:0000256" key="4">
    <source>
        <dbReference type="ARBA" id="ARBA00022603"/>
    </source>
</evidence>
<dbReference type="GO" id="GO:0005737">
    <property type="term" value="C:cytoplasm"/>
    <property type="evidence" value="ECO:0007669"/>
    <property type="project" value="UniProtKB-SubCell"/>
</dbReference>
<dbReference type="InterPro" id="IPR036217">
    <property type="entry name" value="MethylDNA_cys_MeTrfase_DNAb"/>
</dbReference>
<dbReference type="CDD" id="cd06445">
    <property type="entry name" value="ATase"/>
    <property type="match status" value="1"/>
</dbReference>
<dbReference type="SUPFAM" id="SSF53155">
    <property type="entry name" value="Methylated DNA-protein cysteine methyltransferase domain"/>
    <property type="match status" value="1"/>
</dbReference>
<dbReference type="SUPFAM" id="SSF46767">
    <property type="entry name" value="Methylated DNA-protein cysteine methyltransferase, C-terminal domain"/>
    <property type="match status" value="1"/>
</dbReference>
<dbReference type="AlphaFoldDB" id="A0A370XBK0"/>
<sequence length="183" mass="20189">MNASKETVWYDYVFTPIGKLLLAADTKGLREVWFETGKHKKEPDPQWQHNPAKVALAARQLNEYFAGERQHFDLPLHPVGTSFQVNVWLTLAEIPYGTTISYGELARRIGQPLAVRAVGAANGRNPLPIVLPCHRVIGSNGSLTGFGGGLPTKRFLLALEDRVSHGDLFVQDQASSRSEAQIT</sequence>
<comment type="caution">
    <text evidence="12">The sequence shown here is derived from an EMBL/GenBank/DDBJ whole genome shotgun (WGS) entry which is preliminary data.</text>
</comment>
<evidence type="ECO:0000313" key="12">
    <source>
        <dbReference type="EMBL" id="RDS85779.1"/>
    </source>
</evidence>
<evidence type="ECO:0000256" key="1">
    <source>
        <dbReference type="ARBA" id="ARBA00001286"/>
    </source>
</evidence>
<keyword evidence="13" id="KW-1185">Reference proteome</keyword>
<comment type="catalytic activity">
    <reaction evidence="1 9">
        <text>a 4-O-methyl-thymidine in DNA + L-cysteinyl-[protein] = a thymidine in DNA + S-methyl-L-cysteinyl-[protein]</text>
        <dbReference type="Rhea" id="RHEA:53428"/>
        <dbReference type="Rhea" id="RHEA-COMP:10131"/>
        <dbReference type="Rhea" id="RHEA-COMP:10132"/>
        <dbReference type="Rhea" id="RHEA-COMP:13555"/>
        <dbReference type="Rhea" id="RHEA-COMP:13556"/>
        <dbReference type="ChEBI" id="CHEBI:29950"/>
        <dbReference type="ChEBI" id="CHEBI:82612"/>
        <dbReference type="ChEBI" id="CHEBI:137386"/>
        <dbReference type="ChEBI" id="CHEBI:137387"/>
        <dbReference type="EC" id="2.1.1.63"/>
    </reaction>
</comment>
<gene>
    <name evidence="12" type="ORF">DWU99_00435</name>
</gene>
<dbReference type="RefSeq" id="WP_115476030.1">
    <property type="nucleotide sequence ID" value="NZ_QRBF01000001.1"/>
</dbReference>
<dbReference type="GO" id="GO:0006307">
    <property type="term" value="P:DNA alkylation repair"/>
    <property type="evidence" value="ECO:0007669"/>
    <property type="project" value="UniProtKB-UniRule"/>
</dbReference>
<keyword evidence="7 9" id="KW-0234">DNA repair</keyword>
<dbReference type="PANTHER" id="PTHR10815:SF5">
    <property type="entry name" value="METHYLATED-DNA--PROTEIN-CYSTEINE METHYLTRANSFERASE"/>
    <property type="match status" value="1"/>
</dbReference>
<evidence type="ECO:0000256" key="8">
    <source>
        <dbReference type="ARBA" id="ARBA00049348"/>
    </source>
</evidence>
<dbReference type="GO" id="GO:0003908">
    <property type="term" value="F:methylated-DNA-[protein]-cysteine S-methyltransferase activity"/>
    <property type="evidence" value="ECO:0007669"/>
    <property type="project" value="UniProtKB-UniRule"/>
</dbReference>
<comment type="similarity">
    <text evidence="2 9">Belongs to the MGMT family.</text>
</comment>
<comment type="catalytic activity">
    <reaction evidence="8 9">
        <text>a 6-O-methyl-2'-deoxyguanosine in DNA + L-cysteinyl-[protein] = S-methyl-L-cysteinyl-[protein] + a 2'-deoxyguanosine in DNA</text>
        <dbReference type="Rhea" id="RHEA:24000"/>
        <dbReference type="Rhea" id="RHEA-COMP:10131"/>
        <dbReference type="Rhea" id="RHEA-COMP:10132"/>
        <dbReference type="Rhea" id="RHEA-COMP:11367"/>
        <dbReference type="Rhea" id="RHEA-COMP:11368"/>
        <dbReference type="ChEBI" id="CHEBI:29950"/>
        <dbReference type="ChEBI" id="CHEBI:82612"/>
        <dbReference type="ChEBI" id="CHEBI:85445"/>
        <dbReference type="ChEBI" id="CHEBI:85448"/>
        <dbReference type="EC" id="2.1.1.63"/>
    </reaction>
</comment>
<dbReference type="Gene3D" id="3.30.160.70">
    <property type="entry name" value="Methylated DNA-protein cysteine methyltransferase domain"/>
    <property type="match status" value="1"/>
</dbReference>
<dbReference type="Pfam" id="PF02870">
    <property type="entry name" value="Methyltransf_1N"/>
    <property type="match status" value="1"/>
</dbReference>
<dbReference type="InterPro" id="IPR036388">
    <property type="entry name" value="WH-like_DNA-bd_sf"/>
</dbReference>
<feature type="active site" description="Nucleophile; methyl group acceptor" evidence="9">
    <location>
        <position position="133"/>
    </location>
</feature>
<comment type="miscellaneous">
    <text evidence="9">This enzyme catalyzes only one turnover and therefore is not strictly catalytic. According to one definition, an enzyme is a biocatalyst that acts repeatedly and over many reaction cycles.</text>
</comment>
<dbReference type="InterPro" id="IPR008332">
    <property type="entry name" value="MethylG_MeTrfase_N"/>
</dbReference>
<dbReference type="HAMAP" id="MF_00772">
    <property type="entry name" value="OGT"/>
    <property type="match status" value="1"/>
</dbReference>
<evidence type="ECO:0000256" key="3">
    <source>
        <dbReference type="ARBA" id="ARBA00022490"/>
    </source>
</evidence>
<dbReference type="Gene3D" id="1.10.10.10">
    <property type="entry name" value="Winged helix-like DNA-binding domain superfamily/Winged helix DNA-binding domain"/>
    <property type="match status" value="1"/>
</dbReference>
<feature type="domain" description="Methylguanine DNA methyltransferase ribonuclease-like" evidence="11">
    <location>
        <begin position="10"/>
        <end position="77"/>
    </location>
</feature>
<keyword evidence="4 9" id="KW-0489">Methyltransferase</keyword>
<proteinExistence type="inferred from homology"/>
<dbReference type="PROSITE" id="PS00374">
    <property type="entry name" value="MGMT"/>
    <property type="match status" value="1"/>
</dbReference>